<evidence type="ECO:0000259" key="15">
    <source>
        <dbReference type="PROSITE" id="PS51084"/>
    </source>
</evidence>
<keyword evidence="6" id="KW-0007">Acetylation</keyword>
<keyword evidence="5" id="KW-0378">Hydrolase</keyword>
<reference evidence="17" key="1">
    <citation type="submission" date="2025-08" db="UniProtKB">
        <authorList>
            <consortium name="RefSeq"/>
        </authorList>
    </citation>
    <scope>IDENTIFICATION</scope>
</reference>
<evidence type="ECO:0000256" key="3">
    <source>
        <dbReference type="ARBA" id="ARBA00022490"/>
    </source>
</evidence>
<evidence type="ECO:0000256" key="2">
    <source>
        <dbReference type="ARBA" id="ARBA00004496"/>
    </source>
</evidence>
<dbReference type="RefSeq" id="XP_004403695.1">
    <property type="nucleotide sequence ID" value="XM_004403638.1"/>
</dbReference>
<comment type="catalytic activity">
    <reaction evidence="8">
        <text>adenosine 5'-phosphoramidate + H2O = NH4(+) + AMP</text>
        <dbReference type="Rhea" id="RHEA:67916"/>
        <dbReference type="ChEBI" id="CHEBI:15377"/>
        <dbReference type="ChEBI" id="CHEBI:28938"/>
        <dbReference type="ChEBI" id="CHEBI:57890"/>
        <dbReference type="ChEBI" id="CHEBI:456215"/>
    </reaction>
</comment>
<evidence type="ECO:0000256" key="14">
    <source>
        <dbReference type="SAM" id="MobiDB-lite"/>
    </source>
</evidence>
<dbReference type="GO" id="GO:0016787">
    <property type="term" value="F:hydrolase activity"/>
    <property type="evidence" value="ECO:0007669"/>
    <property type="project" value="UniProtKB-KW"/>
</dbReference>
<feature type="short sequence motif" description="Histidine triad motif" evidence="13">
    <location>
        <begin position="305"/>
        <end position="309"/>
    </location>
</feature>
<organism evidence="16 17">
    <name type="scientific">Odobenus rosmarus divergens</name>
    <name type="common">Pacific walrus</name>
    <dbReference type="NCBI Taxonomy" id="9708"/>
    <lineage>
        <taxon>Eukaryota</taxon>
        <taxon>Metazoa</taxon>
        <taxon>Chordata</taxon>
        <taxon>Craniata</taxon>
        <taxon>Vertebrata</taxon>
        <taxon>Euteleostomi</taxon>
        <taxon>Mammalia</taxon>
        <taxon>Eutheria</taxon>
        <taxon>Laurasiatheria</taxon>
        <taxon>Carnivora</taxon>
        <taxon>Caniformia</taxon>
        <taxon>Pinnipedia</taxon>
        <taxon>Odobenidae</taxon>
        <taxon>Odobenus</taxon>
    </lineage>
</organism>
<dbReference type="InterPro" id="IPR036265">
    <property type="entry name" value="HIT-like_sf"/>
</dbReference>
<evidence type="ECO:0000256" key="10">
    <source>
        <dbReference type="ARBA" id="ARBA00039802"/>
    </source>
</evidence>
<evidence type="ECO:0000256" key="6">
    <source>
        <dbReference type="ARBA" id="ARBA00022990"/>
    </source>
</evidence>
<dbReference type="PROSITE" id="PS51084">
    <property type="entry name" value="HIT_2"/>
    <property type="match status" value="1"/>
</dbReference>
<comment type="similarity">
    <text evidence="9">Belongs to the HINT family.</text>
</comment>
<dbReference type="Pfam" id="PF11969">
    <property type="entry name" value="DcpS_C"/>
    <property type="match status" value="1"/>
</dbReference>
<dbReference type="Proteomes" id="UP000245340">
    <property type="component" value="Unplaced"/>
</dbReference>
<keyword evidence="3" id="KW-0963">Cytoplasm</keyword>
<dbReference type="AlphaFoldDB" id="A0A9B0LRK9"/>
<dbReference type="GO" id="GO:0005634">
    <property type="term" value="C:nucleus"/>
    <property type="evidence" value="ECO:0007669"/>
    <property type="project" value="UniProtKB-SubCell"/>
</dbReference>
<protein>
    <recommendedName>
        <fullName evidence="10">Adenosine 5'-monophosphoramidase HINT3</fullName>
    </recommendedName>
    <alternativeName>
        <fullName evidence="11">Histidine triad nucleotide-binding protein 3</fullName>
    </alternativeName>
</protein>
<keyword evidence="4" id="KW-0547">Nucleotide-binding</keyword>
<keyword evidence="16" id="KW-1185">Reference proteome</keyword>
<evidence type="ECO:0000256" key="1">
    <source>
        <dbReference type="ARBA" id="ARBA00004123"/>
    </source>
</evidence>
<dbReference type="GO" id="GO:0005737">
    <property type="term" value="C:cytoplasm"/>
    <property type="evidence" value="ECO:0007669"/>
    <property type="project" value="UniProtKB-SubCell"/>
</dbReference>
<feature type="compositionally biased region" description="Low complexity" evidence="14">
    <location>
        <begin position="179"/>
        <end position="198"/>
    </location>
</feature>
<sequence>MILKVVVQKGMILPLAAQVLPLGLTDISERRLGKRFQGYGGGADNDIKFKVGDGKQVFESARQDVVRLYQRDAGGGATSVSPSRLLSVASLRVLALPLTVTGCVSDHCVAVTAWISACAQLPALPSGRGRATPSGKTKQLQEADQGPRCRSSQGSWPPRGSTMAEESKRGSVESEPGFEAVESTESKVSSSKTTDVVSRSSKAEDYSSKCVFCRIAGQQEPGTELLYCENEDLVCFKDIRPAAPHHYLVVPKKHLGNCRELQKDHIELVESMVTVGKTILERNNFTDFKNARMGFHMPPFCSISHLHLHVLAPVNQLGFLSKLVYRVNSYWFITADCLIEKLRT</sequence>
<name>A0A9B0LRK9_ODORO</name>
<accession>A0A9B0LRK9</accession>
<proteinExistence type="inferred from homology"/>
<evidence type="ECO:0000256" key="13">
    <source>
        <dbReference type="PROSITE-ProRule" id="PRU00464"/>
    </source>
</evidence>
<dbReference type="PANTHER" id="PTHR12486:SF5">
    <property type="entry name" value="ADENOSINE 5'-MONOPHOSPHORAMIDASE HINT3"/>
    <property type="match status" value="1"/>
</dbReference>
<evidence type="ECO:0000256" key="7">
    <source>
        <dbReference type="ARBA" id="ARBA00023242"/>
    </source>
</evidence>
<gene>
    <name evidence="17" type="primary">HINT3</name>
</gene>
<keyword evidence="7" id="KW-0539">Nucleus</keyword>
<dbReference type="PANTHER" id="PTHR12486">
    <property type="entry name" value="APRATAXIN-RELATED"/>
    <property type="match status" value="1"/>
</dbReference>
<comment type="subunit">
    <text evidence="12">Forms dimers to octamers and even larger oligomer. Interacts with CALM1.</text>
</comment>
<evidence type="ECO:0000313" key="17">
    <source>
        <dbReference type="RefSeq" id="XP_004403695.1"/>
    </source>
</evidence>
<dbReference type="GO" id="GO:0000166">
    <property type="term" value="F:nucleotide binding"/>
    <property type="evidence" value="ECO:0007669"/>
    <property type="project" value="UniProtKB-KW"/>
</dbReference>
<feature type="region of interest" description="Disordered" evidence="14">
    <location>
        <begin position="125"/>
        <end position="198"/>
    </location>
</feature>
<evidence type="ECO:0000256" key="4">
    <source>
        <dbReference type="ARBA" id="ARBA00022741"/>
    </source>
</evidence>
<feature type="domain" description="HIT" evidence="15">
    <location>
        <begin position="211"/>
        <end position="322"/>
    </location>
</feature>
<evidence type="ECO:0000256" key="5">
    <source>
        <dbReference type="ARBA" id="ARBA00022801"/>
    </source>
</evidence>
<dbReference type="FunFam" id="3.30.428.10:FF:000020">
    <property type="entry name" value="Histidine triad nucleotide-binding protein 3"/>
    <property type="match status" value="1"/>
</dbReference>
<evidence type="ECO:0000256" key="11">
    <source>
        <dbReference type="ARBA" id="ARBA00042361"/>
    </source>
</evidence>
<evidence type="ECO:0000313" key="16">
    <source>
        <dbReference type="Proteomes" id="UP000245340"/>
    </source>
</evidence>
<dbReference type="InterPro" id="IPR011146">
    <property type="entry name" value="HIT-like"/>
</dbReference>
<dbReference type="CDD" id="cd01278">
    <property type="entry name" value="aprataxin_related"/>
    <property type="match status" value="1"/>
</dbReference>
<evidence type="ECO:0000256" key="12">
    <source>
        <dbReference type="ARBA" id="ARBA00046489"/>
    </source>
</evidence>
<comment type="subcellular location">
    <subcellularLocation>
        <location evidence="2">Cytoplasm</location>
    </subcellularLocation>
    <subcellularLocation>
        <location evidence="1">Nucleus</location>
    </subcellularLocation>
</comment>
<dbReference type="Gene3D" id="3.30.428.10">
    <property type="entry name" value="HIT-like"/>
    <property type="match status" value="1"/>
</dbReference>
<evidence type="ECO:0000256" key="8">
    <source>
        <dbReference type="ARBA" id="ARBA00024472"/>
    </source>
</evidence>
<dbReference type="SUPFAM" id="SSF54197">
    <property type="entry name" value="HIT-like"/>
    <property type="match status" value="1"/>
</dbReference>
<evidence type="ECO:0000256" key="9">
    <source>
        <dbReference type="ARBA" id="ARBA00025764"/>
    </source>
</evidence>